<accession>A0A511AVA3</accession>
<reference evidence="2 3" key="1">
    <citation type="submission" date="2019-07" db="EMBL/GenBank/DDBJ databases">
        <title>Whole genome shotgun sequence of Alkalibacterium kapii NBRC 103247.</title>
        <authorList>
            <person name="Hosoyama A."/>
            <person name="Uohara A."/>
            <person name="Ohji S."/>
            <person name="Ichikawa N."/>
        </authorList>
    </citation>
    <scope>NUCLEOTIDE SEQUENCE [LARGE SCALE GENOMIC DNA]</scope>
    <source>
        <strain evidence="2 3">NBRC 103247</strain>
    </source>
</reference>
<gene>
    <name evidence="2" type="ORF">AKA01nite_08950</name>
</gene>
<dbReference type="EMBL" id="BJUY01000008">
    <property type="protein sequence ID" value="GEK91273.1"/>
    <property type="molecule type" value="Genomic_DNA"/>
</dbReference>
<feature type="transmembrane region" description="Helical" evidence="1">
    <location>
        <begin position="66"/>
        <end position="86"/>
    </location>
</feature>
<protein>
    <submittedName>
        <fullName evidence="2">Uncharacterized protein</fullName>
    </submittedName>
</protein>
<dbReference type="AlphaFoldDB" id="A0A511AVA3"/>
<name>A0A511AVA3_9LACT</name>
<sequence length="90" mass="9595">MEFVSRFLVILLAAATYMSGIGGGSAIVIPPLAFAALIAFLGTKRRDIGFKRDESEGYGNLSLGKLFGMIISAILLLSAVIFDPLLNNVF</sequence>
<evidence type="ECO:0000313" key="3">
    <source>
        <dbReference type="Proteomes" id="UP000321662"/>
    </source>
</evidence>
<keyword evidence="1" id="KW-0472">Membrane</keyword>
<proteinExistence type="predicted"/>
<organism evidence="2 3">
    <name type="scientific">Alkalibacterium kapii</name>
    <dbReference type="NCBI Taxonomy" id="426704"/>
    <lineage>
        <taxon>Bacteria</taxon>
        <taxon>Bacillati</taxon>
        <taxon>Bacillota</taxon>
        <taxon>Bacilli</taxon>
        <taxon>Lactobacillales</taxon>
        <taxon>Carnobacteriaceae</taxon>
        <taxon>Alkalibacterium</taxon>
    </lineage>
</organism>
<keyword evidence="1" id="KW-1133">Transmembrane helix</keyword>
<evidence type="ECO:0000256" key="1">
    <source>
        <dbReference type="SAM" id="Phobius"/>
    </source>
</evidence>
<keyword evidence="3" id="KW-1185">Reference proteome</keyword>
<evidence type="ECO:0000313" key="2">
    <source>
        <dbReference type="EMBL" id="GEK91273.1"/>
    </source>
</evidence>
<dbReference type="Proteomes" id="UP000321662">
    <property type="component" value="Unassembled WGS sequence"/>
</dbReference>
<keyword evidence="1" id="KW-0812">Transmembrane</keyword>
<comment type="caution">
    <text evidence="2">The sequence shown here is derived from an EMBL/GenBank/DDBJ whole genome shotgun (WGS) entry which is preliminary data.</text>
</comment>